<proteinExistence type="predicted"/>
<evidence type="ECO:0000313" key="1">
    <source>
        <dbReference type="EMBL" id="KRZ10151.1"/>
    </source>
</evidence>
<sequence>MFILLIKKIIINISRITTTARKQCTFGLGGGVDSSAKLNCNIHTHTLCWQMAIAIRNTTSAHNGVAILHF</sequence>
<evidence type="ECO:0000313" key="2">
    <source>
        <dbReference type="Proteomes" id="UP000055024"/>
    </source>
</evidence>
<gene>
    <name evidence="1" type="ORF">T11_3785</name>
</gene>
<dbReference type="AlphaFoldDB" id="A0A0V1HI56"/>
<name>A0A0V1HI56_9BILA</name>
<comment type="caution">
    <text evidence="1">The sequence shown here is derived from an EMBL/GenBank/DDBJ whole genome shotgun (WGS) entry which is preliminary data.</text>
</comment>
<keyword evidence="2" id="KW-1185">Reference proteome</keyword>
<dbReference type="EMBL" id="JYDP01000063">
    <property type="protein sequence ID" value="KRZ10151.1"/>
    <property type="molecule type" value="Genomic_DNA"/>
</dbReference>
<dbReference type="Proteomes" id="UP000055024">
    <property type="component" value="Unassembled WGS sequence"/>
</dbReference>
<reference evidence="1 2" key="1">
    <citation type="submission" date="2015-01" db="EMBL/GenBank/DDBJ databases">
        <title>Evolution of Trichinella species and genotypes.</title>
        <authorList>
            <person name="Korhonen P.K."/>
            <person name="Edoardo P."/>
            <person name="Giuseppe L.R."/>
            <person name="Gasser R.B."/>
        </authorList>
    </citation>
    <scope>NUCLEOTIDE SEQUENCE [LARGE SCALE GENOMIC DNA]</scope>
    <source>
        <strain evidence="1">ISS1029</strain>
    </source>
</reference>
<accession>A0A0V1HI56</accession>
<organism evidence="1 2">
    <name type="scientific">Trichinella zimbabwensis</name>
    <dbReference type="NCBI Taxonomy" id="268475"/>
    <lineage>
        <taxon>Eukaryota</taxon>
        <taxon>Metazoa</taxon>
        <taxon>Ecdysozoa</taxon>
        <taxon>Nematoda</taxon>
        <taxon>Enoplea</taxon>
        <taxon>Dorylaimia</taxon>
        <taxon>Trichinellida</taxon>
        <taxon>Trichinellidae</taxon>
        <taxon>Trichinella</taxon>
    </lineage>
</organism>
<protein>
    <submittedName>
        <fullName evidence="1">Uncharacterized protein</fullName>
    </submittedName>
</protein>